<accession>A0ACA9RMV3</accession>
<dbReference type="EMBL" id="CAJVPW010076712">
    <property type="protein sequence ID" value="CAG8798198.1"/>
    <property type="molecule type" value="Genomic_DNA"/>
</dbReference>
<comment type="caution">
    <text evidence="1">The sequence shown here is derived from an EMBL/GenBank/DDBJ whole genome shotgun (WGS) entry which is preliminary data.</text>
</comment>
<gene>
    <name evidence="1" type="ORF">SPELUC_LOCUS17818</name>
</gene>
<name>A0ACA9RMV3_9GLOM</name>
<organism evidence="1 2">
    <name type="scientific">Cetraspora pellucida</name>
    <dbReference type="NCBI Taxonomy" id="1433469"/>
    <lineage>
        <taxon>Eukaryota</taxon>
        <taxon>Fungi</taxon>
        <taxon>Fungi incertae sedis</taxon>
        <taxon>Mucoromycota</taxon>
        <taxon>Glomeromycotina</taxon>
        <taxon>Glomeromycetes</taxon>
        <taxon>Diversisporales</taxon>
        <taxon>Gigasporaceae</taxon>
        <taxon>Cetraspora</taxon>
    </lineage>
</organism>
<proteinExistence type="predicted"/>
<feature type="non-terminal residue" evidence="1">
    <location>
        <position position="1"/>
    </location>
</feature>
<evidence type="ECO:0000313" key="1">
    <source>
        <dbReference type="EMBL" id="CAG8798198.1"/>
    </source>
</evidence>
<keyword evidence="2" id="KW-1185">Reference proteome</keyword>
<dbReference type="Proteomes" id="UP000789366">
    <property type="component" value="Unassembled WGS sequence"/>
</dbReference>
<reference evidence="1" key="1">
    <citation type="submission" date="2021-06" db="EMBL/GenBank/DDBJ databases">
        <authorList>
            <person name="Kallberg Y."/>
            <person name="Tangrot J."/>
            <person name="Rosling A."/>
        </authorList>
    </citation>
    <scope>NUCLEOTIDE SEQUENCE</scope>
    <source>
        <strain evidence="1">28 12/20/2015</strain>
    </source>
</reference>
<evidence type="ECO:0000313" key="2">
    <source>
        <dbReference type="Proteomes" id="UP000789366"/>
    </source>
</evidence>
<protein>
    <submittedName>
        <fullName evidence="1">12288_t:CDS:1</fullName>
    </submittedName>
</protein>
<sequence>NTDHYAAFQDVYGTKTTEKYRPTYMQSQAKSEPIPKSILIAEKIHDYI</sequence>
<feature type="non-terminal residue" evidence="1">
    <location>
        <position position="48"/>
    </location>
</feature>